<dbReference type="SUPFAM" id="SSF55785">
    <property type="entry name" value="PYP-like sensor domain (PAS domain)"/>
    <property type="match status" value="1"/>
</dbReference>
<dbReference type="InterPro" id="IPR005467">
    <property type="entry name" value="His_kinase_dom"/>
</dbReference>
<sequence length="511" mass="56249">MIATTRSLQRKGLQPKTVERHPPSLIVAASVDWLYDLAMSNPESPAKRPLRRPLLAPDSLPELSSAIEGVDETVWVEVIRKMDEVYNDLLQYEVVLEQKNAALEDSQQFIESVLASMSDILIVCNRHGAIQEVNDSLCRFIGQDETVLRGQALCDLFADTASQQRARDFFSPARPATVQDCELLICGRDGSPLPVSLNCTPRLSGTGKLVGMVLTGRPVGELRRAYHALRQAHDDLKRTQQQLLQAEKMASLGRLVAGVAHELNNPISFVLGNVLALRRYTARLQTYLQAIHSDLCTRSTQLEDLRQELRIDRILADLPPLLDGMSEGAERTRDIVDGLKRFTAIDRSAAEPFNLAEVVARAVRWVARADPRNFRVTIDLPQELPVVGSSGQMQQVLMNLVQNARDACSSGESPSLEISAEQCDGMIRVHFADNGPGITPENLSRLFDPFFTTKPIGQGTGLGLSISYGIVERHGGRLEAANREEGGARFTLTLPLAKAEATRTLVHGPQS</sequence>
<dbReference type="SUPFAM" id="SSF55874">
    <property type="entry name" value="ATPase domain of HSP90 chaperone/DNA topoisomerase II/histidine kinase"/>
    <property type="match status" value="1"/>
</dbReference>
<dbReference type="GO" id="GO:0000155">
    <property type="term" value="F:phosphorelay sensor kinase activity"/>
    <property type="evidence" value="ECO:0007669"/>
    <property type="project" value="InterPro"/>
</dbReference>
<dbReference type="EMBL" id="JDSS02000020">
    <property type="protein sequence ID" value="KFB68529.1"/>
    <property type="molecule type" value="Genomic_DNA"/>
</dbReference>
<dbReference type="InterPro" id="IPR035965">
    <property type="entry name" value="PAS-like_dom_sf"/>
</dbReference>
<feature type="coiled-coil region" evidence="4">
    <location>
        <begin position="219"/>
        <end position="249"/>
    </location>
</feature>
<reference evidence="7 8" key="1">
    <citation type="submission" date="2014-07" db="EMBL/GenBank/DDBJ databases">
        <title>Expanding our view of genomic diversity in Candidatus Accumulibacter clades.</title>
        <authorList>
            <person name="Skennerton C.T."/>
            <person name="Barr J.J."/>
            <person name="Slater F.R."/>
            <person name="Bond P.L."/>
            <person name="Tyson G.W."/>
        </authorList>
    </citation>
    <scope>NUCLEOTIDE SEQUENCE [LARGE SCALE GENOMIC DNA]</scope>
    <source>
        <strain evidence="8">SK-01</strain>
    </source>
</reference>
<dbReference type="InterPro" id="IPR000014">
    <property type="entry name" value="PAS"/>
</dbReference>
<evidence type="ECO:0000256" key="1">
    <source>
        <dbReference type="ARBA" id="ARBA00000085"/>
    </source>
</evidence>
<dbReference type="CDD" id="cd00082">
    <property type="entry name" value="HisKA"/>
    <property type="match status" value="1"/>
</dbReference>
<proteinExistence type="predicted"/>
<feature type="domain" description="PAC" evidence="6">
    <location>
        <begin position="179"/>
        <end position="231"/>
    </location>
</feature>
<accession>A0A084Y1D5</accession>
<protein>
    <recommendedName>
        <fullName evidence="2">histidine kinase</fullName>
        <ecNumber evidence="2">2.7.13.3</ecNumber>
    </recommendedName>
</protein>
<organism evidence="7 8">
    <name type="scientific">Candidatus Accumulibacter vicinus</name>
    <dbReference type="NCBI Taxonomy" id="2954382"/>
    <lineage>
        <taxon>Bacteria</taxon>
        <taxon>Pseudomonadati</taxon>
        <taxon>Pseudomonadota</taxon>
        <taxon>Betaproteobacteria</taxon>
        <taxon>Candidatus Accumulibacter</taxon>
    </lineage>
</organism>
<dbReference type="PANTHER" id="PTHR43065">
    <property type="entry name" value="SENSOR HISTIDINE KINASE"/>
    <property type="match status" value="1"/>
</dbReference>
<dbReference type="InterPro" id="IPR036890">
    <property type="entry name" value="HATPase_C_sf"/>
</dbReference>
<evidence type="ECO:0000313" key="8">
    <source>
        <dbReference type="Proteomes" id="UP000019812"/>
    </source>
</evidence>
<dbReference type="Gene3D" id="3.30.565.10">
    <property type="entry name" value="Histidine kinase-like ATPase, C-terminal domain"/>
    <property type="match status" value="1"/>
</dbReference>
<dbReference type="PRINTS" id="PR00344">
    <property type="entry name" value="BCTRLSENSOR"/>
</dbReference>
<keyword evidence="4" id="KW-0175">Coiled coil</keyword>
<evidence type="ECO:0000256" key="4">
    <source>
        <dbReference type="SAM" id="Coils"/>
    </source>
</evidence>
<dbReference type="PROSITE" id="PS50109">
    <property type="entry name" value="HIS_KIN"/>
    <property type="match status" value="1"/>
</dbReference>
<dbReference type="Pfam" id="PF00512">
    <property type="entry name" value="HisKA"/>
    <property type="match status" value="1"/>
</dbReference>
<dbReference type="Gene3D" id="3.30.450.20">
    <property type="entry name" value="PAS domain"/>
    <property type="match status" value="1"/>
</dbReference>
<keyword evidence="3" id="KW-0597">Phosphoprotein</keyword>
<dbReference type="STRING" id="1457154.CAPSK01_001925"/>
<evidence type="ECO:0000313" key="7">
    <source>
        <dbReference type="EMBL" id="KFB68529.1"/>
    </source>
</evidence>
<dbReference type="NCBIfam" id="TIGR00229">
    <property type="entry name" value="sensory_box"/>
    <property type="match status" value="1"/>
</dbReference>
<evidence type="ECO:0000256" key="3">
    <source>
        <dbReference type="ARBA" id="ARBA00022553"/>
    </source>
</evidence>
<dbReference type="CDD" id="cd00130">
    <property type="entry name" value="PAS"/>
    <property type="match status" value="1"/>
</dbReference>
<dbReference type="AlphaFoldDB" id="A0A084Y1D5"/>
<dbReference type="SMART" id="SM00091">
    <property type="entry name" value="PAS"/>
    <property type="match status" value="1"/>
</dbReference>
<dbReference type="Proteomes" id="UP000019812">
    <property type="component" value="Unassembled WGS sequence"/>
</dbReference>
<dbReference type="InterPro" id="IPR036097">
    <property type="entry name" value="HisK_dim/P_sf"/>
</dbReference>
<evidence type="ECO:0000259" key="5">
    <source>
        <dbReference type="PROSITE" id="PS50109"/>
    </source>
</evidence>
<dbReference type="SMART" id="SM00387">
    <property type="entry name" value="HATPase_c"/>
    <property type="match status" value="1"/>
</dbReference>
<evidence type="ECO:0000259" key="6">
    <source>
        <dbReference type="PROSITE" id="PS50113"/>
    </source>
</evidence>
<dbReference type="SUPFAM" id="SSF47384">
    <property type="entry name" value="Homodimeric domain of signal transducing histidine kinase"/>
    <property type="match status" value="1"/>
</dbReference>
<dbReference type="PROSITE" id="PS50113">
    <property type="entry name" value="PAC"/>
    <property type="match status" value="1"/>
</dbReference>
<dbReference type="InterPro" id="IPR003594">
    <property type="entry name" value="HATPase_dom"/>
</dbReference>
<dbReference type="EC" id="2.7.13.3" evidence="2"/>
<evidence type="ECO:0000256" key="2">
    <source>
        <dbReference type="ARBA" id="ARBA00012438"/>
    </source>
</evidence>
<dbReference type="InterPro" id="IPR003661">
    <property type="entry name" value="HisK_dim/P_dom"/>
</dbReference>
<comment type="catalytic activity">
    <reaction evidence="1">
        <text>ATP + protein L-histidine = ADP + protein N-phospho-L-histidine.</text>
        <dbReference type="EC" id="2.7.13.3"/>
    </reaction>
</comment>
<dbReference type="InterPro" id="IPR000700">
    <property type="entry name" value="PAS-assoc_C"/>
</dbReference>
<feature type="domain" description="Histidine kinase" evidence="5">
    <location>
        <begin position="258"/>
        <end position="498"/>
    </location>
</feature>
<dbReference type="Pfam" id="PF02518">
    <property type="entry name" value="HATPase_c"/>
    <property type="match status" value="1"/>
</dbReference>
<name>A0A084Y1D5_9PROT</name>
<dbReference type="Pfam" id="PF13426">
    <property type="entry name" value="PAS_9"/>
    <property type="match status" value="1"/>
</dbReference>
<gene>
    <name evidence="7" type="primary">fixL_2</name>
    <name evidence="7" type="ORF">CAPSK01_001925</name>
</gene>
<keyword evidence="7" id="KW-0808">Transferase</keyword>
<dbReference type="SMART" id="SM00388">
    <property type="entry name" value="HisKA"/>
    <property type="match status" value="1"/>
</dbReference>
<dbReference type="Gene3D" id="1.10.287.130">
    <property type="match status" value="1"/>
</dbReference>
<dbReference type="InterPro" id="IPR004358">
    <property type="entry name" value="Sig_transdc_His_kin-like_C"/>
</dbReference>
<comment type="caution">
    <text evidence="7">The sequence shown here is derived from an EMBL/GenBank/DDBJ whole genome shotgun (WGS) entry which is preliminary data.</text>
</comment>
<dbReference type="PANTHER" id="PTHR43065:SF42">
    <property type="entry name" value="TWO-COMPONENT SENSOR PPRA"/>
    <property type="match status" value="1"/>
</dbReference>